<evidence type="ECO:0000313" key="2">
    <source>
        <dbReference type="EMBL" id="CAI9287816.1"/>
    </source>
</evidence>
<dbReference type="PANTHER" id="PTHR33127">
    <property type="entry name" value="TRANSMEMBRANE PROTEIN"/>
    <property type="match status" value="1"/>
</dbReference>
<dbReference type="PANTHER" id="PTHR33127:SF5">
    <property type="entry name" value="TRANSMEMBRANE PROTEIN"/>
    <property type="match status" value="1"/>
</dbReference>
<accession>A0AA36E985</accession>
<protein>
    <recommendedName>
        <fullName evidence="1">KIB1-4 beta-propeller domain-containing protein</fullName>
    </recommendedName>
</protein>
<dbReference type="Proteomes" id="UP001177003">
    <property type="component" value="Chromosome 5"/>
</dbReference>
<gene>
    <name evidence="2" type="ORF">LSALG_LOCUS27154</name>
</gene>
<name>A0AA36E985_LACSI</name>
<dbReference type="InterPro" id="IPR005174">
    <property type="entry name" value="KIB1-4_b-propeller"/>
</dbReference>
<evidence type="ECO:0000259" key="1">
    <source>
        <dbReference type="Pfam" id="PF03478"/>
    </source>
</evidence>
<feature type="domain" description="KIB1-4 beta-propeller" evidence="1">
    <location>
        <begin position="17"/>
        <end position="183"/>
    </location>
</feature>
<evidence type="ECO:0000313" key="3">
    <source>
        <dbReference type="Proteomes" id="UP001177003"/>
    </source>
</evidence>
<proteinExistence type="predicted"/>
<dbReference type="EMBL" id="OX465081">
    <property type="protein sequence ID" value="CAI9287816.1"/>
    <property type="molecule type" value="Genomic_DNA"/>
</dbReference>
<dbReference type="AlphaFoldDB" id="A0AA36E985"/>
<keyword evidence="3" id="KW-1185">Reference proteome</keyword>
<sequence>MDGCYSTNQEHKESSFSTPFTREMIKLPRFEMTYQIVAFSTSPKSPNCIVFTVKHVSPTVVAISTCHPGATVWTTVNYHNRLPFVSSIWNKLVFCNGVFYCLSLTGWLGVYDPHELTWTIRIVPPPRCPDNFFVKNWWKGKFMAEHKGDIFVIYTCYSENPIIYKLDQGNKEWIEMKSLEDFMGNDVYRILWIIVDITPVSSVMIGANKIRLRAYGSNHPKMSQNSAGKISQSV</sequence>
<dbReference type="Pfam" id="PF03478">
    <property type="entry name" value="Beta-prop_KIB1-4"/>
    <property type="match status" value="1"/>
</dbReference>
<reference evidence="2" key="1">
    <citation type="submission" date="2023-04" db="EMBL/GenBank/DDBJ databases">
        <authorList>
            <person name="Vijverberg K."/>
            <person name="Xiong W."/>
            <person name="Schranz E."/>
        </authorList>
    </citation>
    <scope>NUCLEOTIDE SEQUENCE</scope>
</reference>
<organism evidence="2 3">
    <name type="scientific">Lactuca saligna</name>
    <name type="common">Willowleaf lettuce</name>
    <dbReference type="NCBI Taxonomy" id="75948"/>
    <lineage>
        <taxon>Eukaryota</taxon>
        <taxon>Viridiplantae</taxon>
        <taxon>Streptophyta</taxon>
        <taxon>Embryophyta</taxon>
        <taxon>Tracheophyta</taxon>
        <taxon>Spermatophyta</taxon>
        <taxon>Magnoliopsida</taxon>
        <taxon>eudicotyledons</taxon>
        <taxon>Gunneridae</taxon>
        <taxon>Pentapetalae</taxon>
        <taxon>asterids</taxon>
        <taxon>campanulids</taxon>
        <taxon>Asterales</taxon>
        <taxon>Asteraceae</taxon>
        <taxon>Cichorioideae</taxon>
        <taxon>Cichorieae</taxon>
        <taxon>Lactucinae</taxon>
        <taxon>Lactuca</taxon>
    </lineage>
</organism>